<sequence length="187" mass="20226">MNSLKFCALCYLFTYVYANKLRDAISNDDAHSVKDAIDRGADLNEVGPGGQTPLMFAVLSGKTNAVKILLEGGADTSVPEKDGYTPMHGAGFQGRAEIARLLIAHGLDPSDRHGDGFTPLHRACWGREQRHADTVRAFLEAGVPLHEASSTGQTCRDLASGNIATLKMLDGWESTQSSRVRSDHEEL</sequence>
<dbReference type="PROSITE" id="PS50297">
    <property type="entry name" value="ANK_REP_REGION"/>
    <property type="match status" value="2"/>
</dbReference>
<dbReference type="SMART" id="SM00248">
    <property type="entry name" value="ANK"/>
    <property type="match status" value="3"/>
</dbReference>
<dbReference type="EMBL" id="BEGY01000020">
    <property type="protein sequence ID" value="GAX76905.1"/>
    <property type="molecule type" value="Genomic_DNA"/>
</dbReference>
<name>A0A250X1G6_9CHLO</name>
<keyword evidence="6" id="KW-1185">Reference proteome</keyword>
<keyword evidence="4" id="KW-0732">Signal</keyword>
<dbReference type="Pfam" id="PF12796">
    <property type="entry name" value="Ank_2"/>
    <property type="match status" value="1"/>
</dbReference>
<protein>
    <submittedName>
        <fullName evidence="5">Uncharacterized protein</fullName>
    </submittedName>
</protein>
<dbReference type="SUPFAM" id="SSF48403">
    <property type="entry name" value="Ankyrin repeat"/>
    <property type="match status" value="1"/>
</dbReference>
<dbReference type="OrthoDB" id="1577640at2759"/>
<organism evidence="5 6">
    <name type="scientific">Chlamydomonas eustigma</name>
    <dbReference type="NCBI Taxonomy" id="1157962"/>
    <lineage>
        <taxon>Eukaryota</taxon>
        <taxon>Viridiplantae</taxon>
        <taxon>Chlorophyta</taxon>
        <taxon>core chlorophytes</taxon>
        <taxon>Chlorophyceae</taxon>
        <taxon>CS clade</taxon>
        <taxon>Chlamydomonadales</taxon>
        <taxon>Chlamydomonadaceae</taxon>
        <taxon>Chlamydomonas</taxon>
    </lineage>
</organism>
<dbReference type="AlphaFoldDB" id="A0A250X1G6"/>
<reference evidence="5 6" key="1">
    <citation type="submission" date="2017-08" db="EMBL/GenBank/DDBJ databases">
        <title>Acidophilic green algal genome provides insights into adaptation to an acidic environment.</title>
        <authorList>
            <person name="Hirooka S."/>
            <person name="Hirose Y."/>
            <person name="Kanesaki Y."/>
            <person name="Higuchi S."/>
            <person name="Fujiwara T."/>
            <person name="Onuma R."/>
            <person name="Era A."/>
            <person name="Ohbayashi R."/>
            <person name="Uzuka A."/>
            <person name="Nozaki H."/>
            <person name="Yoshikawa H."/>
            <person name="Miyagishima S.Y."/>
        </authorList>
    </citation>
    <scope>NUCLEOTIDE SEQUENCE [LARGE SCALE GENOMIC DNA]</scope>
    <source>
        <strain evidence="5 6">NIES-2499</strain>
    </source>
</reference>
<evidence type="ECO:0000313" key="5">
    <source>
        <dbReference type="EMBL" id="GAX76905.1"/>
    </source>
</evidence>
<accession>A0A250X1G6</accession>
<dbReference type="PROSITE" id="PS50088">
    <property type="entry name" value="ANK_REPEAT"/>
    <property type="match status" value="2"/>
</dbReference>
<dbReference type="InterPro" id="IPR036770">
    <property type="entry name" value="Ankyrin_rpt-contain_sf"/>
</dbReference>
<keyword evidence="2 3" id="KW-0040">ANK repeat</keyword>
<comment type="caution">
    <text evidence="5">The sequence shown here is derived from an EMBL/GenBank/DDBJ whole genome shotgun (WGS) entry which is preliminary data.</text>
</comment>
<keyword evidence="1" id="KW-0677">Repeat</keyword>
<dbReference type="Proteomes" id="UP000232323">
    <property type="component" value="Unassembled WGS sequence"/>
</dbReference>
<feature type="chain" id="PRO_5012445310" evidence="4">
    <location>
        <begin position="19"/>
        <end position="187"/>
    </location>
</feature>
<evidence type="ECO:0000256" key="2">
    <source>
        <dbReference type="ARBA" id="ARBA00023043"/>
    </source>
</evidence>
<dbReference type="Gene3D" id="1.25.40.20">
    <property type="entry name" value="Ankyrin repeat-containing domain"/>
    <property type="match status" value="1"/>
</dbReference>
<feature type="signal peptide" evidence="4">
    <location>
        <begin position="1"/>
        <end position="18"/>
    </location>
</feature>
<evidence type="ECO:0000256" key="3">
    <source>
        <dbReference type="PROSITE-ProRule" id="PRU00023"/>
    </source>
</evidence>
<gene>
    <name evidence="5" type="ORF">CEUSTIGMA_g4351.t1</name>
</gene>
<feature type="repeat" description="ANK" evidence="3">
    <location>
        <begin position="49"/>
        <end position="81"/>
    </location>
</feature>
<dbReference type="InterPro" id="IPR002110">
    <property type="entry name" value="Ankyrin_rpt"/>
</dbReference>
<feature type="repeat" description="ANK" evidence="3">
    <location>
        <begin position="82"/>
        <end position="114"/>
    </location>
</feature>
<dbReference type="Pfam" id="PF00023">
    <property type="entry name" value="Ank"/>
    <property type="match status" value="1"/>
</dbReference>
<dbReference type="STRING" id="1157962.A0A250X1G6"/>
<evidence type="ECO:0000256" key="4">
    <source>
        <dbReference type="SAM" id="SignalP"/>
    </source>
</evidence>
<dbReference type="PANTHER" id="PTHR24171">
    <property type="entry name" value="ANKYRIN REPEAT DOMAIN-CONTAINING PROTEIN 39-RELATED"/>
    <property type="match status" value="1"/>
</dbReference>
<evidence type="ECO:0000256" key="1">
    <source>
        <dbReference type="ARBA" id="ARBA00022737"/>
    </source>
</evidence>
<evidence type="ECO:0000313" key="6">
    <source>
        <dbReference type="Proteomes" id="UP000232323"/>
    </source>
</evidence>
<proteinExistence type="predicted"/>